<comment type="caution">
    <text evidence="1">The sequence shown here is derived from an EMBL/GenBank/DDBJ whole genome shotgun (WGS) entry which is preliminary data.</text>
</comment>
<reference evidence="2" key="1">
    <citation type="submission" date="2017-09" db="EMBL/GenBank/DDBJ databases">
        <title>Depth-based differentiation of microbial function through sediment-hosted aquifers and enrichment of novel symbionts in the deep terrestrial subsurface.</title>
        <authorList>
            <person name="Probst A.J."/>
            <person name="Ladd B."/>
            <person name="Jarett J.K."/>
            <person name="Geller-Mcgrath D.E."/>
            <person name="Sieber C.M.K."/>
            <person name="Emerson J.B."/>
            <person name="Anantharaman K."/>
            <person name="Thomas B.C."/>
            <person name="Malmstrom R."/>
            <person name="Stieglmeier M."/>
            <person name="Klingl A."/>
            <person name="Woyke T."/>
            <person name="Ryan C.M."/>
            <person name="Banfield J.F."/>
        </authorList>
    </citation>
    <scope>NUCLEOTIDE SEQUENCE [LARGE SCALE GENOMIC DNA]</scope>
</reference>
<accession>A0A2M6WD69</accession>
<dbReference type="AlphaFoldDB" id="A0A2M6WD69"/>
<sequence>MTNGSNVLFTVQNAGLDLFSLSASGTLAINPQNTTGNSVVITSPTASTTLKVVNTGGGTALKVVGNLVLQSATSGIPVVLSAAGGEINIGAPGDVINLNVDGVIYNFKENVRRNVLTAYLSQPTSADSIWGSGNNSWSPPEDITIKAIKVQYQCIEGGLALSLKNSNGDTITTINGYDCGGFSSVSEDLDYFLSSEEGLYVDINSAGEGITNLTVTVEFVYENR</sequence>
<dbReference type="Proteomes" id="UP000230543">
    <property type="component" value="Unassembled WGS sequence"/>
</dbReference>
<gene>
    <name evidence="1" type="ORF">COU22_00535</name>
</gene>
<evidence type="ECO:0000313" key="2">
    <source>
        <dbReference type="Proteomes" id="UP000230543"/>
    </source>
</evidence>
<name>A0A2M6WD69_9BACT</name>
<evidence type="ECO:0000313" key="1">
    <source>
        <dbReference type="EMBL" id="PIT90740.1"/>
    </source>
</evidence>
<proteinExistence type="predicted"/>
<dbReference type="EMBL" id="PFBO01000018">
    <property type="protein sequence ID" value="PIT90740.1"/>
    <property type="molecule type" value="Genomic_DNA"/>
</dbReference>
<protein>
    <submittedName>
        <fullName evidence="1">Uncharacterized protein</fullName>
    </submittedName>
</protein>
<organism evidence="1 2">
    <name type="scientific">Candidatus Komeilibacteria bacterium CG10_big_fil_rev_8_21_14_0_10_41_13</name>
    <dbReference type="NCBI Taxonomy" id="1974476"/>
    <lineage>
        <taxon>Bacteria</taxon>
        <taxon>Candidatus Komeiliibacteriota</taxon>
    </lineage>
</organism>